<evidence type="ECO:0000259" key="3">
    <source>
        <dbReference type="Pfam" id="PF24981"/>
    </source>
</evidence>
<dbReference type="KEGG" id="bgt:106052788"/>
<dbReference type="Gene3D" id="2.120.10.80">
    <property type="entry name" value="Kelch-type beta propeller"/>
    <property type="match status" value="2"/>
</dbReference>
<name>A0A2C9L392_BIOGL</name>
<proteinExistence type="predicted"/>
<reference evidence="5" key="2">
    <citation type="submission" date="2013-03" db="EMBL/GenBank/DDBJ databases">
        <title>Sequence assembly of the Biomphalaria glabrata genome version 4.3.</title>
        <authorList>
            <person name="Warren W."/>
            <person name="Wilson R.K."/>
            <person name="Hillier L.W."/>
            <person name="Minx P."/>
        </authorList>
    </citation>
    <scope>NUCLEOTIDE SEQUENCE</scope>
    <source>
        <strain evidence="5">BB02</strain>
    </source>
</reference>
<dbReference type="EnsemblMetazoa" id="BGLB026538-RB">
    <property type="protein sequence ID" value="BGLB026538-PB"/>
    <property type="gene ID" value="BGLB026538"/>
</dbReference>
<dbReference type="EnsemblMetazoa" id="BGLB026538-RA">
    <property type="protein sequence ID" value="BGLB026538-PA"/>
    <property type="gene ID" value="BGLB026538"/>
</dbReference>
<dbReference type="InterPro" id="IPR015915">
    <property type="entry name" value="Kelch-typ_b-propeller"/>
</dbReference>
<dbReference type="Pfam" id="PF24981">
    <property type="entry name" value="Beta-prop_ATRN-LZTR1"/>
    <property type="match status" value="1"/>
</dbReference>
<gene>
    <name evidence="4" type="primary">106052788</name>
</gene>
<dbReference type="InterPro" id="IPR052125">
    <property type="entry name" value="KLHDC10"/>
</dbReference>
<dbReference type="EnsemblMetazoa" id="BGLB026538-RC">
    <property type="protein sequence ID" value="BGLB026538-PC"/>
    <property type="gene ID" value="BGLB026538"/>
</dbReference>
<keyword evidence="1" id="KW-0880">Kelch repeat</keyword>
<dbReference type="RefSeq" id="XP_013063721.2">
    <property type="nucleotide sequence ID" value="XM_013208267.2"/>
</dbReference>
<dbReference type="VEuPathDB" id="VectorBase:BGLB026538"/>
<dbReference type="Proteomes" id="UP000076420">
    <property type="component" value="Unassembled WGS sequence"/>
</dbReference>
<reference evidence="4" key="3">
    <citation type="submission" date="2020-05" db="UniProtKB">
        <authorList>
            <consortium name="EnsemblMetazoa"/>
        </authorList>
    </citation>
    <scope>IDENTIFICATION</scope>
    <source>
        <strain evidence="4">BB02</strain>
    </source>
</reference>
<dbReference type="AlphaFoldDB" id="A0A2C9L392"/>
<dbReference type="OrthoDB" id="7676067at2759"/>
<accession>A0A2C9L392</accession>
<dbReference type="SUPFAM" id="SSF50965">
    <property type="entry name" value="Galactose oxidase, central domain"/>
    <property type="match status" value="1"/>
</dbReference>
<dbReference type="STRING" id="6526.A0A2C9L392"/>
<evidence type="ECO:0000256" key="2">
    <source>
        <dbReference type="ARBA" id="ARBA00022737"/>
    </source>
</evidence>
<keyword evidence="2" id="KW-0677">Repeat</keyword>
<dbReference type="EnsemblMetazoa" id="BGLB026538-RD">
    <property type="protein sequence ID" value="BGLB026538-PD"/>
    <property type="gene ID" value="BGLB026538"/>
</dbReference>
<reference evidence="5" key="1">
    <citation type="journal article" date="2004" name="J. Parasitol.">
        <title>The mitochondrial genome of Biomphalaria glabrata (Gastropoda: Basommatophora), intermediate host of Schistosoma mansoni.</title>
        <authorList>
            <person name="DeJong R.J."/>
            <person name="Emery A.M."/>
            <person name="Adema C.M."/>
        </authorList>
    </citation>
    <scope>NUCLEOTIDE SEQUENCE</scope>
    <source>
        <strain evidence="5">BB02</strain>
    </source>
</reference>
<evidence type="ECO:0000313" key="4">
    <source>
        <dbReference type="EnsemblMetazoa" id="BGLB026538-PD"/>
    </source>
</evidence>
<dbReference type="PANTHER" id="PTHR46428">
    <property type="entry name" value="KELCH DOMAIN-CONTAINING PROTEIN 10"/>
    <property type="match status" value="1"/>
</dbReference>
<dbReference type="EnsemblMetazoa" id="BGLB026538-RF">
    <property type="protein sequence ID" value="BGLB026538-PF"/>
    <property type="gene ID" value="BGLB026538"/>
</dbReference>
<organism evidence="4 6">
    <name type="scientific">Biomphalaria glabrata</name>
    <name type="common">Bloodfluke planorb</name>
    <name type="synonym">Freshwater snail</name>
    <dbReference type="NCBI Taxonomy" id="6526"/>
    <lineage>
        <taxon>Eukaryota</taxon>
        <taxon>Metazoa</taxon>
        <taxon>Spiralia</taxon>
        <taxon>Lophotrochozoa</taxon>
        <taxon>Mollusca</taxon>
        <taxon>Gastropoda</taxon>
        <taxon>Heterobranchia</taxon>
        <taxon>Euthyneura</taxon>
        <taxon>Panpulmonata</taxon>
        <taxon>Hygrophila</taxon>
        <taxon>Lymnaeoidea</taxon>
        <taxon>Planorbidae</taxon>
        <taxon>Biomphalaria</taxon>
    </lineage>
</organism>
<dbReference type="GO" id="GO:0032874">
    <property type="term" value="P:positive regulation of stress-activated MAPK cascade"/>
    <property type="evidence" value="ECO:0007669"/>
    <property type="project" value="TreeGrafter"/>
</dbReference>
<protein>
    <recommendedName>
        <fullName evidence="3">Attractin/MKLN-like beta-propeller domain-containing protein</fullName>
    </recommendedName>
</protein>
<evidence type="ECO:0000313" key="5">
    <source>
        <dbReference type="EnsemblMetazoa" id="BGLB026538-PF"/>
    </source>
</evidence>
<dbReference type="VEuPathDB" id="VectorBase:BGLAX_051443"/>
<dbReference type="InterPro" id="IPR056737">
    <property type="entry name" value="Beta-prop_ATRN-MKLN-like"/>
</dbReference>
<sequence>MIKTFHPVSHEDDPLKNDIDFEPKCTCCPTGRSGHRIIVADDCLYSLGGYNPNYEHFVSHNQLLNHSIFKELWKINLSTKKWQLIDDFNSVPPTVASHTIAKVGRWLFLFGGTSIPFGETPTSALYRYDLNNPINDGHNSLKERSNRWHLIPVTGDVPEERYGHTMTMVYPDVFIIGGTTGYIYNTDVYHLDLRGPVGIWTKLSSDSDPGQPVGRYRHETVYDGENLYVFGGGTDEHSFSLMIIHVFNLKSRMWGNLKTYPDPQHGFPIPRKCHSCTQYKNDIFMIGGLNGTTTQIQGVMKTFSEIWRFSLDNHFWTKYSVKLPTPLFFHSADLCEPKGCIYIFGGVTHYKKNELVRTKKITRLRVAPGNLLELAWDIICDLIQNRWQDVDMNELGIPLMLQARVS</sequence>
<dbReference type="PANTHER" id="PTHR46428:SF1">
    <property type="entry name" value="KELCH DOMAIN-CONTAINING PROTEIN 10"/>
    <property type="match status" value="1"/>
</dbReference>
<dbReference type="InterPro" id="IPR011043">
    <property type="entry name" value="Gal_Oxase/kelch_b-propeller"/>
</dbReference>
<evidence type="ECO:0000256" key="1">
    <source>
        <dbReference type="ARBA" id="ARBA00022441"/>
    </source>
</evidence>
<dbReference type="EnsemblMetazoa" id="BGLB026538-RE">
    <property type="protein sequence ID" value="BGLB026538-PE"/>
    <property type="gene ID" value="BGLB026538"/>
</dbReference>
<feature type="domain" description="Attractin/MKLN-like beta-propeller" evidence="3">
    <location>
        <begin position="144"/>
        <end position="354"/>
    </location>
</feature>
<evidence type="ECO:0000313" key="6">
    <source>
        <dbReference type="Proteomes" id="UP000076420"/>
    </source>
</evidence>
<dbReference type="SUPFAM" id="SSF117281">
    <property type="entry name" value="Kelch motif"/>
    <property type="match status" value="1"/>
</dbReference>